<dbReference type="KEGG" id="aaut:ACETAC_02725"/>
<evidence type="ECO:0000313" key="2">
    <source>
        <dbReference type="Proteomes" id="UP000671913"/>
    </source>
</evidence>
<sequence>MKRNKVYLKNIGKEDKGALLLWLEDIDVVKFLIDMFKVSRGDENVLNIPFGKNRKVFIIQTDKKINIGFCGIYNIDWQLKKCTMYIYIDNSKKINDDYVCDITNKIFKGKFMSETKFKIIEVRTKENRFIEYFENINNIWKDENDFVFEVGIDDKTG</sequence>
<reference evidence="1" key="1">
    <citation type="submission" date="2020-08" db="EMBL/GenBank/DDBJ databases">
        <title>Genomic insights into the carbon and energy metabolism of the first obligate autotrophic acetogenic bacterium Aceticella autotrophica gen. nov., sp. nov.</title>
        <authorList>
            <person name="Toshchakov S.V."/>
            <person name="Elcheninov A.G."/>
            <person name="Kublanov I.V."/>
            <person name="Frolov E.N."/>
            <person name="Lebedinsky A.V."/>
        </authorList>
    </citation>
    <scope>NUCLEOTIDE SEQUENCE</scope>
    <source>
        <strain evidence="1">3443-3Ac</strain>
    </source>
</reference>
<dbReference type="EMBL" id="CP060096">
    <property type="protein sequence ID" value="QSZ27822.1"/>
    <property type="molecule type" value="Genomic_DNA"/>
</dbReference>
<protein>
    <submittedName>
        <fullName evidence="1">Uncharacterized protein</fullName>
    </submittedName>
</protein>
<dbReference type="Proteomes" id="UP000671913">
    <property type="component" value="Chromosome"/>
</dbReference>
<name>A0A975GB56_9THEO</name>
<evidence type="ECO:0000313" key="1">
    <source>
        <dbReference type="EMBL" id="QSZ27822.1"/>
    </source>
</evidence>
<dbReference type="AlphaFoldDB" id="A0A975GB56"/>
<proteinExistence type="predicted"/>
<gene>
    <name evidence="1" type="ORF">ACETAC_02725</name>
</gene>
<dbReference type="RefSeq" id="WP_284680540.1">
    <property type="nucleotide sequence ID" value="NZ_CP060096.1"/>
</dbReference>
<accession>A0A975GB56</accession>
<keyword evidence="2" id="KW-1185">Reference proteome</keyword>
<organism evidence="1 2">
    <name type="scientific">Aceticella autotrophica</name>
    <dbReference type="NCBI Taxonomy" id="2755338"/>
    <lineage>
        <taxon>Bacteria</taxon>
        <taxon>Bacillati</taxon>
        <taxon>Bacillota</taxon>
        <taxon>Clostridia</taxon>
        <taxon>Thermoanaerobacterales</taxon>
        <taxon>Thermoanaerobacteraceae</taxon>
        <taxon>Aceticella</taxon>
    </lineage>
</organism>
<dbReference type="Gene3D" id="3.40.630.30">
    <property type="match status" value="1"/>
</dbReference>